<keyword evidence="2" id="KW-0812">Transmembrane</keyword>
<dbReference type="EMBL" id="BJWL01000013">
    <property type="protein sequence ID" value="GFY99933.1"/>
    <property type="molecule type" value="Genomic_DNA"/>
</dbReference>
<dbReference type="AlphaFoldDB" id="A0A7J0FMX5"/>
<organism evidence="3 4">
    <name type="scientific">Actinidia rufa</name>
    <dbReference type="NCBI Taxonomy" id="165716"/>
    <lineage>
        <taxon>Eukaryota</taxon>
        <taxon>Viridiplantae</taxon>
        <taxon>Streptophyta</taxon>
        <taxon>Embryophyta</taxon>
        <taxon>Tracheophyta</taxon>
        <taxon>Spermatophyta</taxon>
        <taxon>Magnoliopsida</taxon>
        <taxon>eudicotyledons</taxon>
        <taxon>Gunneridae</taxon>
        <taxon>Pentapetalae</taxon>
        <taxon>asterids</taxon>
        <taxon>Ericales</taxon>
        <taxon>Actinidiaceae</taxon>
        <taxon>Actinidia</taxon>
    </lineage>
</organism>
<dbReference type="CDD" id="cd07307">
    <property type="entry name" value="BAR"/>
    <property type="match status" value="1"/>
</dbReference>
<dbReference type="PANTHER" id="PTHR34119">
    <property type="entry name" value="HYDROXYPROLINE-RICH GLYCOPROTEIN-LIKE"/>
    <property type="match status" value="1"/>
</dbReference>
<feature type="compositionally biased region" description="Low complexity" evidence="1">
    <location>
        <begin position="543"/>
        <end position="554"/>
    </location>
</feature>
<name>A0A7J0FMX5_9ERIC</name>
<feature type="compositionally biased region" description="Polar residues" evidence="1">
    <location>
        <begin position="532"/>
        <end position="542"/>
    </location>
</feature>
<feature type="region of interest" description="Disordered" evidence="1">
    <location>
        <begin position="271"/>
        <end position="312"/>
    </location>
</feature>
<feature type="compositionally biased region" description="Polar residues" evidence="1">
    <location>
        <begin position="444"/>
        <end position="465"/>
    </location>
</feature>
<dbReference type="PANTHER" id="PTHR34119:SF1">
    <property type="entry name" value="OS04G0394700 PROTEIN"/>
    <property type="match status" value="1"/>
</dbReference>
<keyword evidence="4" id="KW-1185">Reference proteome</keyword>
<feature type="transmembrane region" description="Helical" evidence="2">
    <location>
        <begin position="138"/>
        <end position="159"/>
    </location>
</feature>
<protein>
    <submittedName>
        <fullName evidence="3">Hydroxyproline-rich glycoprotein family protein</fullName>
    </submittedName>
</protein>
<comment type="caution">
    <text evidence="3">The sequence shown here is derived from an EMBL/GenBank/DDBJ whole genome shotgun (WGS) entry which is preliminary data.</text>
</comment>
<keyword evidence="2" id="KW-0472">Membrane</keyword>
<sequence length="670" mass="73906">MRTSLKKLRGFALHRNSEARERSERRLQQPVAQLDELSRASQDMEDMRDCYDSLFSTAAATANSAYEFSESLREMGACFLEKTALNDDEESGKVLLMLGKLQFELQKLVDNYRSHIFQTITVPSESLLNELRTVENILYVYGIRAFIIVTVNVVFPSLLMQEMKQQCDEKRSLYEYMIKRQREKGRSRSSKGETFSSQQVQAAHNDYDEEATLFVFRLKSLKEGQSRSLLTQAARHHAAQLCFFRNGLKTLEAIEPHVKLVTEQKHIDYKFSGLEDGDDDSGDSEEEDDDSDYNVQDDGELSFDYGQNDGGQNVVSTSTMELDSVESVDITFPQVATVDAAKRKLVKIPGGHSFSFIRDLKASSQSAPLSAEKKFDPAERFRHLQPLSSRKFHSYVLPTPGETKSPVSTGPDTQAARTRYASLSGPVEQIKYAKTLANQKFSGPIVPSQQSVLGESNNNTKSTSVLPPPSAEELPSQHQDQHATYAKKIKRHAFSGPLTGKSWSNRPISSVSGPIPSTGPSILFAGPLLQTGMPQPSSSPKLSPNTSPTFTSSPKISELHELPRPPANLPSSKLGVRPLNQIGYSGPLLPKRRENPAAYKLASSTASPLPTPPLTLPRSFSIPSRGQRVTRSPVSMPLGEPRTSNMVKGIASPPLTPIFLPSTQPASTAA</sequence>
<feature type="compositionally biased region" description="Polar residues" evidence="1">
    <location>
        <begin position="621"/>
        <end position="633"/>
    </location>
</feature>
<feature type="compositionally biased region" description="Polar residues" evidence="1">
    <location>
        <begin position="661"/>
        <end position="670"/>
    </location>
</feature>
<reference evidence="3 4" key="1">
    <citation type="submission" date="2019-07" db="EMBL/GenBank/DDBJ databases">
        <title>De Novo Assembly of kiwifruit Actinidia rufa.</title>
        <authorList>
            <person name="Sugita-Konishi S."/>
            <person name="Sato K."/>
            <person name="Mori E."/>
            <person name="Abe Y."/>
            <person name="Kisaki G."/>
            <person name="Hamano K."/>
            <person name="Suezawa K."/>
            <person name="Otani M."/>
            <person name="Fukuda T."/>
            <person name="Manabe T."/>
            <person name="Gomi K."/>
            <person name="Tabuchi M."/>
            <person name="Akimitsu K."/>
            <person name="Kataoka I."/>
        </authorList>
    </citation>
    <scope>NUCLEOTIDE SEQUENCE [LARGE SCALE GENOMIC DNA]</scope>
    <source>
        <strain evidence="4">cv. Fuchu</strain>
    </source>
</reference>
<proteinExistence type="predicted"/>
<feature type="region of interest" description="Disordered" evidence="1">
    <location>
        <begin position="444"/>
        <end position="484"/>
    </location>
</feature>
<feature type="compositionally biased region" description="Acidic residues" evidence="1">
    <location>
        <begin position="275"/>
        <end position="301"/>
    </location>
</feature>
<accession>A0A7J0FMX5</accession>
<evidence type="ECO:0000313" key="3">
    <source>
        <dbReference type="EMBL" id="GFY99933.1"/>
    </source>
</evidence>
<evidence type="ECO:0000313" key="4">
    <source>
        <dbReference type="Proteomes" id="UP000585474"/>
    </source>
</evidence>
<evidence type="ECO:0000256" key="2">
    <source>
        <dbReference type="SAM" id="Phobius"/>
    </source>
</evidence>
<dbReference type="InterPro" id="IPR027267">
    <property type="entry name" value="AH/BAR_dom_sf"/>
</dbReference>
<feature type="region of interest" description="Disordered" evidence="1">
    <location>
        <begin position="530"/>
        <end position="564"/>
    </location>
</feature>
<evidence type="ECO:0000256" key="1">
    <source>
        <dbReference type="SAM" id="MobiDB-lite"/>
    </source>
</evidence>
<dbReference type="Proteomes" id="UP000585474">
    <property type="component" value="Unassembled WGS sequence"/>
</dbReference>
<keyword evidence="2" id="KW-1133">Transmembrane helix</keyword>
<dbReference type="OrthoDB" id="1925034at2759"/>
<dbReference type="SUPFAM" id="SSF103657">
    <property type="entry name" value="BAR/IMD domain-like"/>
    <property type="match status" value="1"/>
</dbReference>
<feature type="region of interest" description="Disordered" evidence="1">
    <location>
        <begin position="603"/>
        <end position="670"/>
    </location>
</feature>
<dbReference type="Gene3D" id="1.20.1270.60">
    <property type="entry name" value="Arfaptin homology (AH) domain/BAR domain"/>
    <property type="match status" value="1"/>
</dbReference>
<dbReference type="InterPro" id="IPR037488">
    <property type="entry name" value="At2g33490-like"/>
</dbReference>
<gene>
    <name evidence="3" type="ORF">Acr_13g0013330</name>
</gene>